<proteinExistence type="predicted"/>
<name>A0A5K7XBN1_9BACT</name>
<evidence type="ECO:0000313" key="3">
    <source>
        <dbReference type="Proteomes" id="UP000326837"/>
    </source>
</evidence>
<organism evidence="2 3">
    <name type="scientific">Lacipirellula parvula</name>
    <dbReference type="NCBI Taxonomy" id="2650471"/>
    <lineage>
        <taxon>Bacteria</taxon>
        <taxon>Pseudomonadati</taxon>
        <taxon>Planctomycetota</taxon>
        <taxon>Planctomycetia</taxon>
        <taxon>Pirellulales</taxon>
        <taxon>Lacipirellulaceae</taxon>
        <taxon>Lacipirellula</taxon>
    </lineage>
</organism>
<feature type="transmembrane region" description="Helical" evidence="1">
    <location>
        <begin position="51"/>
        <end position="69"/>
    </location>
</feature>
<keyword evidence="1" id="KW-0812">Transmembrane</keyword>
<keyword evidence="3" id="KW-1185">Reference proteome</keyword>
<evidence type="ECO:0000313" key="2">
    <source>
        <dbReference type="EMBL" id="BBO31713.1"/>
    </source>
</evidence>
<reference evidence="3" key="1">
    <citation type="submission" date="2019-10" db="EMBL/GenBank/DDBJ databases">
        <title>Lacipirellula parvula gen. nov., sp. nov., representing a lineage of planctomycetes widespread in freshwater anoxic habitats, and description of the family Lacipirellulaceae.</title>
        <authorList>
            <person name="Dedysh S.N."/>
            <person name="Kulichevskaya I.S."/>
            <person name="Beletsky A.V."/>
            <person name="Rakitin A.L."/>
            <person name="Mardanov A.V."/>
            <person name="Ivanova A.A."/>
            <person name="Saltykova V.X."/>
            <person name="Rijpstra W.I.C."/>
            <person name="Sinninghe Damste J.S."/>
            <person name="Ravin N.V."/>
        </authorList>
    </citation>
    <scope>NUCLEOTIDE SEQUENCE [LARGE SCALE GENOMIC DNA]</scope>
    <source>
        <strain evidence="3">PX69</strain>
    </source>
</reference>
<keyword evidence="1" id="KW-1133">Transmembrane helix</keyword>
<dbReference type="AlphaFoldDB" id="A0A5K7XBN1"/>
<evidence type="ECO:0000256" key="1">
    <source>
        <dbReference type="SAM" id="Phobius"/>
    </source>
</evidence>
<accession>A0A5K7XBN1</accession>
<protein>
    <submittedName>
        <fullName evidence="2">Uncharacterized protein</fullName>
    </submittedName>
</protein>
<sequence>MLENLTHDEQAIRTYYLTEDFSSGRNLFNELPYLAPVVILTLMPKRIEGDVSLYLALAYLAVVFLWRTAGTRWMRATAGLVKKYEAKLAEPPQPAVKPR</sequence>
<dbReference type="Proteomes" id="UP000326837">
    <property type="component" value="Chromosome"/>
</dbReference>
<gene>
    <name evidence="2" type="ORF">PLANPX_1325</name>
</gene>
<dbReference type="KEGG" id="lpav:PLANPX_1325"/>
<keyword evidence="1" id="KW-0472">Membrane</keyword>
<dbReference type="RefSeq" id="WP_152097805.1">
    <property type="nucleotide sequence ID" value="NZ_AP021861.1"/>
</dbReference>
<dbReference type="EMBL" id="AP021861">
    <property type="protein sequence ID" value="BBO31713.1"/>
    <property type="molecule type" value="Genomic_DNA"/>
</dbReference>